<evidence type="ECO:0000313" key="2">
    <source>
        <dbReference type="EMBL" id="ROT75982.1"/>
    </source>
</evidence>
<keyword evidence="3" id="KW-1185">Reference proteome</keyword>
<organism evidence="2 3">
    <name type="scientific">Penaeus vannamei</name>
    <name type="common">Whiteleg shrimp</name>
    <name type="synonym">Litopenaeus vannamei</name>
    <dbReference type="NCBI Taxonomy" id="6689"/>
    <lineage>
        <taxon>Eukaryota</taxon>
        <taxon>Metazoa</taxon>
        <taxon>Ecdysozoa</taxon>
        <taxon>Arthropoda</taxon>
        <taxon>Crustacea</taxon>
        <taxon>Multicrustacea</taxon>
        <taxon>Malacostraca</taxon>
        <taxon>Eumalacostraca</taxon>
        <taxon>Eucarida</taxon>
        <taxon>Decapoda</taxon>
        <taxon>Dendrobranchiata</taxon>
        <taxon>Penaeoidea</taxon>
        <taxon>Penaeidae</taxon>
        <taxon>Penaeus</taxon>
    </lineage>
</organism>
<feature type="region of interest" description="Disordered" evidence="1">
    <location>
        <begin position="1"/>
        <end position="59"/>
    </location>
</feature>
<comment type="caution">
    <text evidence="2">The sequence shown here is derived from an EMBL/GenBank/DDBJ whole genome shotgun (WGS) entry which is preliminary data.</text>
</comment>
<feature type="compositionally biased region" description="Pro residues" evidence="1">
    <location>
        <begin position="262"/>
        <end position="272"/>
    </location>
</feature>
<dbReference type="AlphaFoldDB" id="A0A3R7QE99"/>
<reference evidence="2 3" key="2">
    <citation type="submission" date="2019-01" db="EMBL/GenBank/DDBJ databases">
        <title>The decoding of complex shrimp genome reveals the adaptation for benthos swimmer, frequently molting mechanism and breeding impact on genome.</title>
        <authorList>
            <person name="Sun Y."/>
            <person name="Gao Y."/>
            <person name="Yu Y."/>
        </authorList>
    </citation>
    <scope>NUCLEOTIDE SEQUENCE [LARGE SCALE GENOMIC DNA]</scope>
    <source>
        <tissue evidence="2">Muscle</tissue>
    </source>
</reference>
<gene>
    <name evidence="2" type="ORF">C7M84_005468</name>
</gene>
<reference evidence="2 3" key="1">
    <citation type="submission" date="2018-04" db="EMBL/GenBank/DDBJ databases">
        <authorList>
            <person name="Zhang X."/>
            <person name="Yuan J."/>
            <person name="Li F."/>
            <person name="Xiang J."/>
        </authorList>
    </citation>
    <scope>NUCLEOTIDE SEQUENCE [LARGE SCALE GENOMIC DNA]</scope>
    <source>
        <tissue evidence="2">Muscle</tissue>
    </source>
</reference>
<evidence type="ECO:0000313" key="3">
    <source>
        <dbReference type="Proteomes" id="UP000283509"/>
    </source>
</evidence>
<evidence type="ECO:0000256" key="1">
    <source>
        <dbReference type="SAM" id="MobiDB-lite"/>
    </source>
</evidence>
<sequence>MEHGVEKPSGKKGETSPAGPFPLLQATRGCPDKSRGASRSPHLSSTKHEIPEAFPSLPPRDDADVFPSLFPSPPIEGFRQPLTCAALPRPTGSAHLQFASSFVLPPGVISFPVVLILPITASARLAYLFPFCSSLIYNPNIPPSQLLLSILFLQLTADPFLHTLFLSPSPPFHSPFLILSTSFPLPVLNPRQSRLITPLIPSSSTHVDLHMKAGGPPPLLPTPKQCPRIPPLPPHLPRNLTRALRSTSSSQPPLEHTLSIPPQRPPAPPLCPLPQSSPYLPRRSNTKPPLREHRRDEIMAFRLESRCVRPGRGRDNDDGAPKDHRRIPYHLKTVKSVGIEDVNEPRHGRGKECAAGDKARIKNNKVRGGDRGTGAGGPCAVRRSVNRARRGSNKSRPRLEPAAADIFSLEHLGSKLSFPSYLFSQAEAVSLSGPR</sequence>
<proteinExistence type="predicted"/>
<feature type="region of interest" description="Disordered" evidence="1">
    <location>
        <begin position="243"/>
        <end position="291"/>
    </location>
</feature>
<feature type="compositionally biased region" description="Basic and acidic residues" evidence="1">
    <location>
        <begin position="1"/>
        <end position="14"/>
    </location>
</feature>
<protein>
    <submittedName>
        <fullName evidence="2">Uncharacterized protein</fullName>
    </submittedName>
</protein>
<name>A0A3R7QE99_PENVA</name>
<accession>A0A3R7QE99</accession>
<dbReference type="Proteomes" id="UP000283509">
    <property type="component" value="Unassembled WGS sequence"/>
</dbReference>
<dbReference type="EMBL" id="QCYY01001705">
    <property type="protein sequence ID" value="ROT75982.1"/>
    <property type="molecule type" value="Genomic_DNA"/>
</dbReference>